<evidence type="ECO:0000256" key="3">
    <source>
        <dbReference type="ARBA" id="ARBA00022989"/>
    </source>
</evidence>
<feature type="transmembrane region" description="Helical" evidence="6">
    <location>
        <begin position="308"/>
        <end position="327"/>
    </location>
</feature>
<feature type="transmembrane region" description="Helical" evidence="6">
    <location>
        <begin position="273"/>
        <end position="296"/>
    </location>
</feature>
<evidence type="ECO:0000256" key="6">
    <source>
        <dbReference type="SAM" id="Phobius"/>
    </source>
</evidence>
<evidence type="ECO:0000313" key="7">
    <source>
        <dbReference type="EnsemblMetazoa" id="XP_782100"/>
    </source>
</evidence>
<reference evidence="7" key="2">
    <citation type="submission" date="2021-01" db="UniProtKB">
        <authorList>
            <consortium name="EnsemblMetazoa"/>
        </authorList>
    </citation>
    <scope>IDENTIFICATION</scope>
</reference>
<keyword evidence="8" id="KW-1185">Reference proteome</keyword>
<dbReference type="EnsemblMetazoa" id="XM_777007">
    <property type="protein sequence ID" value="XP_782100"/>
    <property type="gene ID" value="LOC576732"/>
</dbReference>
<feature type="transmembrane region" description="Helical" evidence="6">
    <location>
        <begin position="6"/>
        <end position="29"/>
    </location>
</feature>
<keyword evidence="3 6" id="KW-1133">Transmembrane helix</keyword>
<sequence length="373" mass="41090">MEILGLKITLLFVLSLTSFFFGLIPIRIAKFVTGNGNPNSSNIQSRAKRWMSFLSCFGGGVFLCTCLLDLLPDVRDKLSTVLDRLEIYTAYPVAEFVVACGFFIVLIVEQTALDCKEKSDNSSKELVRVTGTNNAGDCEASAPLLFDNDENDVRYEGMSNAQGEYGSLQQECNSSLNSRTRANLQRSISNRSYRDPNAEEPDNHDLHSHSSLRSLLLLLALSLHSIFEGLAMGLQTDKDQLLAIFTAVIIHKNILAFSLGMNLVQSHLSKCSVVLSCLCFALMAPIGITLGIILIESFSDFTHSVMDGVLQGIATGTFLYITFFEVLPHEMNSSKDRLLKVLFLLLGFSTMAGLLFLDPTIIRPSCYRGAQPL</sequence>
<feature type="transmembrane region" description="Helical" evidence="6">
    <location>
        <begin position="240"/>
        <end position="261"/>
    </location>
</feature>
<dbReference type="KEGG" id="spu:576732"/>
<protein>
    <submittedName>
        <fullName evidence="7">Uncharacterized protein</fullName>
    </submittedName>
</protein>
<name>A0A7M7R9T7_STRPU</name>
<dbReference type="OMA" id="GMCIAIM"/>
<comment type="subcellular location">
    <subcellularLocation>
        <location evidence="1">Membrane</location>
        <topology evidence="1">Multi-pass membrane protein</topology>
    </subcellularLocation>
</comment>
<evidence type="ECO:0000313" key="8">
    <source>
        <dbReference type="Proteomes" id="UP000007110"/>
    </source>
</evidence>
<feature type="compositionally biased region" description="Basic and acidic residues" evidence="5">
    <location>
        <begin position="192"/>
        <end position="206"/>
    </location>
</feature>
<feature type="region of interest" description="Disordered" evidence="5">
    <location>
        <begin position="187"/>
        <end position="206"/>
    </location>
</feature>
<reference evidence="8" key="1">
    <citation type="submission" date="2015-02" db="EMBL/GenBank/DDBJ databases">
        <title>Genome sequencing for Strongylocentrotus purpuratus.</title>
        <authorList>
            <person name="Murali S."/>
            <person name="Liu Y."/>
            <person name="Vee V."/>
            <person name="English A."/>
            <person name="Wang M."/>
            <person name="Skinner E."/>
            <person name="Han Y."/>
            <person name="Muzny D.M."/>
            <person name="Worley K.C."/>
            <person name="Gibbs R.A."/>
        </authorList>
    </citation>
    <scope>NUCLEOTIDE SEQUENCE</scope>
</reference>
<evidence type="ECO:0000256" key="4">
    <source>
        <dbReference type="ARBA" id="ARBA00023136"/>
    </source>
</evidence>
<dbReference type="InterPro" id="IPR003689">
    <property type="entry name" value="ZIP"/>
</dbReference>
<accession>A0A7M7R9T7</accession>
<proteinExistence type="predicted"/>
<organism evidence="7 8">
    <name type="scientific">Strongylocentrotus purpuratus</name>
    <name type="common">Purple sea urchin</name>
    <dbReference type="NCBI Taxonomy" id="7668"/>
    <lineage>
        <taxon>Eukaryota</taxon>
        <taxon>Metazoa</taxon>
        <taxon>Echinodermata</taxon>
        <taxon>Eleutherozoa</taxon>
        <taxon>Echinozoa</taxon>
        <taxon>Echinoidea</taxon>
        <taxon>Euechinoidea</taxon>
        <taxon>Echinacea</taxon>
        <taxon>Camarodonta</taxon>
        <taxon>Echinidea</taxon>
        <taxon>Strongylocentrotidae</taxon>
        <taxon>Strongylocentrotus</taxon>
    </lineage>
</organism>
<dbReference type="RefSeq" id="XP_782100.2">
    <property type="nucleotide sequence ID" value="XM_777007.3"/>
</dbReference>
<feature type="transmembrane region" description="Helical" evidence="6">
    <location>
        <begin position="215"/>
        <end position="234"/>
    </location>
</feature>
<dbReference type="AlphaFoldDB" id="A0A7M7R9T7"/>
<evidence type="ECO:0000256" key="5">
    <source>
        <dbReference type="SAM" id="MobiDB-lite"/>
    </source>
</evidence>
<dbReference type="InParanoid" id="A0A7M7R9T7"/>
<dbReference type="PANTHER" id="PTHR11040:SF140">
    <property type="entry name" value="ZRT (ZRT), IRT- (IRT-) LIKE PROTEIN TRANSPORTER"/>
    <property type="match status" value="1"/>
</dbReference>
<dbReference type="GO" id="GO:0005886">
    <property type="term" value="C:plasma membrane"/>
    <property type="evidence" value="ECO:0000318"/>
    <property type="project" value="GO_Central"/>
</dbReference>
<dbReference type="PANTHER" id="PTHR11040">
    <property type="entry name" value="ZINC/IRON TRANSPORTER"/>
    <property type="match status" value="1"/>
</dbReference>
<dbReference type="GO" id="GO:0005385">
    <property type="term" value="F:zinc ion transmembrane transporter activity"/>
    <property type="evidence" value="ECO:0000318"/>
    <property type="project" value="GO_Central"/>
</dbReference>
<evidence type="ECO:0000256" key="2">
    <source>
        <dbReference type="ARBA" id="ARBA00022692"/>
    </source>
</evidence>
<evidence type="ECO:0000256" key="1">
    <source>
        <dbReference type="ARBA" id="ARBA00004141"/>
    </source>
</evidence>
<feature type="transmembrane region" description="Helical" evidence="6">
    <location>
        <begin position="339"/>
        <end position="357"/>
    </location>
</feature>
<feature type="transmembrane region" description="Helical" evidence="6">
    <location>
        <begin position="90"/>
        <end position="108"/>
    </location>
</feature>
<dbReference type="Proteomes" id="UP000007110">
    <property type="component" value="Unassembled WGS sequence"/>
</dbReference>
<dbReference type="Pfam" id="PF02535">
    <property type="entry name" value="Zip"/>
    <property type="match status" value="1"/>
</dbReference>
<dbReference type="GeneID" id="576732"/>
<dbReference type="OrthoDB" id="448280at2759"/>
<dbReference type="FunCoup" id="A0A7M7R9T7">
    <property type="interactions" value="1267"/>
</dbReference>
<keyword evidence="4 6" id="KW-0472">Membrane</keyword>
<keyword evidence="2 6" id="KW-0812">Transmembrane</keyword>
<feature type="transmembrane region" description="Helical" evidence="6">
    <location>
        <begin position="50"/>
        <end position="70"/>
    </location>
</feature>
<dbReference type="GO" id="GO:0071577">
    <property type="term" value="P:zinc ion transmembrane transport"/>
    <property type="evidence" value="ECO:0000318"/>
    <property type="project" value="GO_Central"/>
</dbReference>